<accession>A0A4P5ZHA0</accession>
<evidence type="ECO:0000313" key="2">
    <source>
        <dbReference type="Proteomes" id="UP000299794"/>
    </source>
</evidence>
<reference evidence="2" key="1">
    <citation type="submission" date="2019-02" db="EMBL/GenBank/DDBJ databases">
        <title>Draft genome sequence of Planktothrix agardhii NIES-905.</title>
        <authorList>
            <person name="Yamaguchi H."/>
            <person name="Suzuki S."/>
            <person name="Kawachi M."/>
        </authorList>
    </citation>
    <scope>NUCLEOTIDE SEQUENCE [LARGE SCALE GENOMIC DNA]</scope>
    <source>
        <strain evidence="2">CCAP 1459/11A</strain>
    </source>
</reference>
<gene>
    <name evidence="1" type="ORF">PA905_27500</name>
</gene>
<dbReference type="Proteomes" id="UP000299794">
    <property type="component" value="Unassembled WGS sequence"/>
</dbReference>
<dbReference type="EMBL" id="BJCD01000048">
    <property type="protein sequence ID" value="GDZ94793.1"/>
    <property type="molecule type" value="Genomic_DNA"/>
</dbReference>
<sequence length="32" mass="3579">MVIAFHITLAREDAGSAKIVNSNYQLTFELLL</sequence>
<organism evidence="1 2">
    <name type="scientific">Planktothrix agardhii CCAP 1459/11A</name>
    <dbReference type="NCBI Taxonomy" id="282420"/>
    <lineage>
        <taxon>Bacteria</taxon>
        <taxon>Bacillati</taxon>
        <taxon>Cyanobacteriota</taxon>
        <taxon>Cyanophyceae</taxon>
        <taxon>Oscillatoriophycideae</taxon>
        <taxon>Oscillatoriales</taxon>
        <taxon>Microcoleaceae</taxon>
        <taxon>Planktothrix</taxon>
    </lineage>
</organism>
<dbReference type="AlphaFoldDB" id="A0A4P5ZHA0"/>
<name>A0A4P5ZHA0_PLAAG</name>
<comment type="caution">
    <text evidence="1">The sequence shown here is derived from an EMBL/GenBank/DDBJ whole genome shotgun (WGS) entry which is preliminary data.</text>
</comment>
<evidence type="ECO:0000313" key="1">
    <source>
        <dbReference type="EMBL" id="GDZ94793.1"/>
    </source>
</evidence>
<proteinExistence type="predicted"/>
<protein>
    <submittedName>
        <fullName evidence="1">Uncharacterized protein</fullName>
    </submittedName>
</protein>